<evidence type="ECO:0000313" key="2">
    <source>
        <dbReference type="EMBL" id="OMJ75275.1"/>
    </source>
</evidence>
<evidence type="ECO:0000313" key="3">
    <source>
        <dbReference type="Proteomes" id="UP000187209"/>
    </source>
</evidence>
<dbReference type="InterPro" id="IPR038765">
    <property type="entry name" value="Papain-like_cys_pep_sf"/>
</dbReference>
<dbReference type="EMBL" id="MPUH01000700">
    <property type="protein sequence ID" value="OMJ75275.1"/>
    <property type="molecule type" value="Genomic_DNA"/>
</dbReference>
<dbReference type="AlphaFoldDB" id="A0A1R2BF44"/>
<dbReference type="OrthoDB" id="289113at2759"/>
<gene>
    <name evidence="2" type="ORF">SteCoe_25634</name>
</gene>
<dbReference type="SUPFAM" id="SSF50729">
    <property type="entry name" value="PH domain-like"/>
    <property type="match status" value="1"/>
</dbReference>
<dbReference type="InterPro" id="IPR001849">
    <property type="entry name" value="PH_domain"/>
</dbReference>
<evidence type="ECO:0000259" key="1">
    <source>
        <dbReference type="PROSITE" id="PS50003"/>
    </source>
</evidence>
<dbReference type="Pfam" id="PF00169">
    <property type="entry name" value="PH"/>
    <property type="match status" value="1"/>
</dbReference>
<dbReference type="Gene3D" id="3.90.1720.10">
    <property type="entry name" value="endopeptidase domain like (from Nostoc punctiforme)"/>
    <property type="match status" value="1"/>
</dbReference>
<dbReference type="Pfam" id="PF05708">
    <property type="entry name" value="Peptidase_C92"/>
    <property type="match status" value="1"/>
</dbReference>
<feature type="domain" description="PH" evidence="1">
    <location>
        <begin position="32"/>
        <end position="127"/>
    </location>
</feature>
<dbReference type="Gene3D" id="2.30.29.30">
    <property type="entry name" value="Pleckstrin-homology domain (PH domain)/Phosphotyrosine-binding domain (PTB)"/>
    <property type="match status" value="1"/>
</dbReference>
<sequence length="334" mass="38398">MIDEESIEIAFSSYKPSAPPEDASPTKVSETFESISGWLRRKPIHGLKKWEWRYFTLAESKLKYYLTERDITPSGVFNFNQLTGTIATIKTKGFVIDFHSCQHRFFYKAQNEEDKRNWLTALHINMMNAQNTDKIMNAVSMKENFWKYERVSDYWFQTNANTGDLIFFQAKAVGAKIQRNIGRSSFDHIAMVLCYSSGKIGVFEVTSANGVALVDWDDFHSLNWIDYYTKIVYRRLEVERSEFLLNDLQKFVNSTSGKSFGFSAKKIITRVNKKAGQEQDFFCSELVASAYKAIGLLPADFKTTGVFPMHFEKDDGLPLRNATLGPLLQIDFDL</sequence>
<reference evidence="2 3" key="1">
    <citation type="submission" date="2016-11" db="EMBL/GenBank/DDBJ databases">
        <title>The macronuclear genome of Stentor coeruleus: a giant cell with tiny introns.</title>
        <authorList>
            <person name="Slabodnick M."/>
            <person name="Ruby J.G."/>
            <person name="Reiff S.B."/>
            <person name="Swart E.C."/>
            <person name="Gosai S."/>
            <person name="Prabakaran S."/>
            <person name="Witkowska E."/>
            <person name="Larue G.E."/>
            <person name="Fisher S."/>
            <person name="Freeman R.M."/>
            <person name="Gunawardena J."/>
            <person name="Chu W."/>
            <person name="Stover N.A."/>
            <person name="Gregory B.D."/>
            <person name="Nowacki M."/>
            <person name="Derisi J."/>
            <person name="Roy S.W."/>
            <person name="Marshall W.F."/>
            <person name="Sood P."/>
        </authorList>
    </citation>
    <scope>NUCLEOTIDE SEQUENCE [LARGE SCALE GENOMIC DNA]</scope>
    <source>
        <strain evidence="2">WM001</strain>
    </source>
</reference>
<dbReference type="PANTHER" id="PTHR47112:SF1">
    <property type="entry name" value="PX DOMAIN-CONTAINING PROTEIN"/>
    <property type="match status" value="1"/>
</dbReference>
<keyword evidence="3" id="KW-1185">Reference proteome</keyword>
<name>A0A1R2BF44_9CILI</name>
<protein>
    <recommendedName>
        <fullName evidence="1">PH domain-containing protein</fullName>
    </recommendedName>
</protein>
<dbReference type="PANTHER" id="PTHR47112">
    <property type="entry name" value="PX DOMAIN-CONTAINING PROTEIN"/>
    <property type="match status" value="1"/>
</dbReference>
<dbReference type="CDD" id="cd00821">
    <property type="entry name" value="PH"/>
    <property type="match status" value="1"/>
</dbReference>
<dbReference type="PROSITE" id="PS50003">
    <property type="entry name" value="PH_DOMAIN"/>
    <property type="match status" value="1"/>
</dbReference>
<dbReference type="Proteomes" id="UP000187209">
    <property type="component" value="Unassembled WGS sequence"/>
</dbReference>
<dbReference type="SMART" id="SM00233">
    <property type="entry name" value="PH"/>
    <property type="match status" value="1"/>
</dbReference>
<organism evidence="2 3">
    <name type="scientific">Stentor coeruleus</name>
    <dbReference type="NCBI Taxonomy" id="5963"/>
    <lineage>
        <taxon>Eukaryota</taxon>
        <taxon>Sar</taxon>
        <taxon>Alveolata</taxon>
        <taxon>Ciliophora</taxon>
        <taxon>Postciliodesmatophora</taxon>
        <taxon>Heterotrichea</taxon>
        <taxon>Heterotrichida</taxon>
        <taxon>Stentoridae</taxon>
        <taxon>Stentor</taxon>
    </lineage>
</organism>
<dbReference type="InterPro" id="IPR024453">
    <property type="entry name" value="Peptidase_C92"/>
</dbReference>
<proteinExistence type="predicted"/>
<dbReference type="InterPro" id="IPR011993">
    <property type="entry name" value="PH-like_dom_sf"/>
</dbReference>
<comment type="caution">
    <text evidence="2">The sequence shown here is derived from an EMBL/GenBank/DDBJ whole genome shotgun (WGS) entry which is preliminary data.</text>
</comment>
<accession>A0A1R2BF44</accession>
<dbReference type="SUPFAM" id="SSF54001">
    <property type="entry name" value="Cysteine proteinases"/>
    <property type="match status" value="1"/>
</dbReference>